<keyword evidence="2" id="KW-1185">Reference proteome</keyword>
<evidence type="ECO:0000313" key="1">
    <source>
        <dbReference type="EMBL" id="KAH9493548.1"/>
    </source>
</evidence>
<protein>
    <submittedName>
        <fullName evidence="1">Uncharacterized protein</fullName>
    </submittedName>
</protein>
<accession>A0A922HHE8</accession>
<dbReference type="AlphaFoldDB" id="A0A922HHE8"/>
<dbReference type="EMBL" id="ASGP02000008">
    <property type="protein sequence ID" value="KAH9493548.1"/>
    <property type="molecule type" value="Genomic_DNA"/>
</dbReference>
<gene>
    <name evidence="1" type="ORF">DERF_014289</name>
</gene>
<dbReference type="Proteomes" id="UP000790347">
    <property type="component" value="Unassembled WGS sequence"/>
</dbReference>
<evidence type="ECO:0000313" key="2">
    <source>
        <dbReference type="Proteomes" id="UP000790347"/>
    </source>
</evidence>
<sequence length="65" mass="7518">MSQTETGPKEKTRGKMDVKQNICNACVSIKDFFRFAKFHDPNLEQILLAICIDLEQKNRDFNLAN</sequence>
<comment type="caution">
    <text evidence="1">The sequence shown here is derived from an EMBL/GenBank/DDBJ whole genome shotgun (WGS) entry which is preliminary data.</text>
</comment>
<reference evidence="1" key="2">
    <citation type="journal article" date="2022" name="Res Sq">
        <title>Comparative Genomics Reveals Insights into the Divergent Evolution of Astigmatic Mites and Household Pest Adaptations.</title>
        <authorList>
            <person name="Xiong Q."/>
            <person name="Wan A.T.-Y."/>
            <person name="Liu X.-Y."/>
            <person name="Fung C.S.-H."/>
            <person name="Xiao X."/>
            <person name="Malainual N."/>
            <person name="Hou J."/>
            <person name="Wang L."/>
            <person name="Wang M."/>
            <person name="Yang K."/>
            <person name="Cui Y."/>
            <person name="Leung E."/>
            <person name="Nong W."/>
            <person name="Shin S.-K."/>
            <person name="Au S."/>
            <person name="Jeong K.Y."/>
            <person name="Chew F.T."/>
            <person name="Hui J."/>
            <person name="Leung T.F."/>
            <person name="Tungtrongchitr A."/>
            <person name="Zhong N."/>
            <person name="Liu Z."/>
            <person name="Tsui S."/>
        </authorList>
    </citation>
    <scope>NUCLEOTIDE SEQUENCE</scope>
    <source>
        <strain evidence="1">Derf</strain>
        <tissue evidence="1">Whole organism</tissue>
    </source>
</reference>
<reference evidence="1" key="1">
    <citation type="submission" date="2013-05" db="EMBL/GenBank/DDBJ databases">
        <authorList>
            <person name="Yim A.K.Y."/>
            <person name="Chan T.F."/>
            <person name="Ji K.M."/>
            <person name="Liu X.Y."/>
            <person name="Zhou J.W."/>
            <person name="Li R.Q."/>
            <person name="Yang K.Y."/>
            <person name="Li J."/>
            <person name="Li M."/>
            <person name="Law P.T.W."/>
            <person name="Wu Y.L."/>
            <person name="Cai Z.L."/>
            <person name="Qin H."/>
            <person name="Bao Y."/>
            <person name="Leung R.K.K."/>
            <person name="Ng P.K.S."/>
            <person name="Zou J."/>
            <person name="Zhong X.J."/>
            <person name="Ran P.X."/>
            <person name="Zhong N.S."/>
            <person name="Liu Z.G."/>
            <person name="Tsui S.K.W."/>
        </authorList>
    </citation>
    <scope>NUCLEOTIDE SEQUENCE</scope>
    <source>
        <strain evidence="1">Derf</strain>
        <tissue evidence="1">Whole organism</tissue>
    </source>
</reference>
<organism evidence="1 2">
    <name type="scientific">Dermatophagoides farinae</name>
    <name type="common">American house dust mite</name>
    <dbReference type="NCBI Taxonomy" id="6954"/>
    <lineage>
        <taxon>Eukaryota</taxon>
        <taxon>Metazoa</taxon>
        <taxon>Ecdysozoa</taxon>
        <taxon>Arthropoda</taxon>
        <taxon>Chelicerata</taxon>
        <taxon>Arachnida</taxon>
        <taxon>Acari</taxon>
        <taxon>Acariformes</taxon>
        <taxon>Sarcoptiformes</taxon>
        <taxon>Astigmata</taxon>
        <taxon>Psoroptidia</taxon>
        <taxon>Analgoidea</taxon>
        <taxon>Pyroglyphidae</taxon>
        <taxon>Dermatophagoidinae</taxon>
        <taxon>Dermatophagoides</taxon>
    </lineage>
</organism>
<proteinExistence type="predicted"/>
<name>A0A922HHE8_DERFA</name>